<gene>
    <name evidence="2" type="ORF">GKO32_31035</name>
</gene>
<protein>
    <submittedName>
        <fullName evidence="2">Uncharacterized protein</fullName>
    </submittedName>
</protein>
<keyword evidence="3" id="KW-1185">Reference proteome</keyword>
<dbReference type="Proteomes" id="UP000440096">
    <property type="component" value="Unassembled WGS sequence"/>
</dbReference>
<feature type="transmembrane region" description="Helical" evidence="1">
    <location>
        <begin position="69"/>
        <end position="90"/>
    </location>
</feature>
<sequence>MAGSPAGDLARKLGIRTGRVVAPAGLGAIVVAALLFVLPPHSTIVALVMGIAGVAAFGLGMVRYAGGPWWALIVAVVSSGLLFAAVTVGGRGLALHTFGLTESCQVVHREEVDTRSRYHHYGFVHTMACPRAGTFTIRTDSTDRQREGAPAAVLDDPGGVLQPDFAERHNLAVEITAIVGAVALLVLTVWTTRRRVRATS</sequence>
<evidence type="ECO:0000313" key="2">
    <source>
        <dbReference type="EMBL" id="MTD58385.1"/>
    </source>
</evidence>
<evidence type="ECO:0000313" key="3">
    <source>
        <dbReference type="Proteomes" id="UP000440096"/>
    </source>
</evidence>
<reference evidence="2 3" key="1">
    <citation type="submission" date="2019-11" db="EMBL/GenBank/DDBJ databases">
        <title>Draft genome of Amycolatopsis RM579.</title>
        <authorList>
            <person name="Duangmal K."/>
            <person name="Mingma R."/>
        </authorList>
    </citation>
    <scope>NUCLEOTIDE SEQUENCE [LARGE SCALE GENOMIC DNA]</scope>
    <source>
        <strain evidence="2 3">RM579</strain>
    </source>
</reference>
<dbReference type="RefSeq" id="WP_154760474.1">
    <property type="nucleotide sequence ID" value="NZ_WMBA01000067.1"/>
</dbReference>
<dbReference type="EMBL" id="WMBA01000067">
    <property type="protein sequence ID" value="MTD58385.1"/>
    <property type="molecule type" value="Genomic_DNA"/>
</dbReference>
<feature type="transmembrane region" description="Helical" evidence="1">
    <location>
        <begin position="44"/>
        <end position="62"/>
    </location>
</feature>
<comment type="caution">
    <text evidence="2">The sequence shown here is derived from an EMBL/GenBank/DDBJ whole genome shotgun (WGS) entry which is preliminary data.</text>
</comment>
<keyword evidence="1" id="KW-0812">Transmembrane</keyword>
<evidence type="ECO:0000256" key="1">
    <source>
        <dbReference type="SAM" id="Phobius"/>
    </source>
</evidence>
<name>A0A6N7Z9H1_9PSEU</name>
<feature type="transmembrane region" description="Helical" evidence="1">
    <location>
        <begin position="20"/>
        <end position="38"/>
    </location>
</feature>
<organism evidence="2 3">
    <name type="scientific">Amycolatopsis pithecellobii</name>
    <dbReference type="NCBI Taxonomy" id="664692"/>
    <lineage>
        <taxon>Bacteria</taxon>
        <taxon>Bacillati</taxon>
        <taxon>Actinomycetota</taxon>
        <taxon>Actinomycetes</taxon>
        <taxon>Pseudonocardiales</taxon>
        <taxon>Pseudonocardiaceae</taxon>
        <taxon>Amycolatopsis</taxon>
    </lineage>
</organism>
<keyword evidence="1" id="KW-1133">Transmembrane helix</keyword>
<accession>A0A6N7Z9H1</accession>
<dbReference type="AlphaFoldDB" id="A0A6N7Z9H1"/>
<dbReference type="OrthoDB" id="3625426at2"/>
<proteinExistence type="predicted"/>
<feature type="transmembrane region" description="Helical" evidence="1">
    <location>
        <begin position="171"/>
        <end position="190"/>
    </location>
</feature>
<keyword evidence="1" id="KW-0472">Membrane</keyword>